<dbReference type="InterPro" id="IPR050930">
    <property type="entry name" value="MFS_Vesicular_Transporter"/>
</dbReference>
<dbReference type="InterPro" id="IPR020846">
    <property type="entry name" value="MFS_dom"/>
</dbReference>
<feature type="transmembrane region" description="Helical" evidence="7">
    <location>
        <begin position="528"/>
        <end position="550"/>
    </location>
</feature>
<dbReference type="InterPro" id="IPR036259">
    <property type="entry name" value="MFS_trans_sf"/>
</dbReference>
<feature type="transmembrane region" description="Helical" evidence="7">
    <location>
        <begin position="123"/>
        <end position="147"/>
    </location>
</feature>
<dbReference type="Gene3D" id="1.20.1250.20">
    <property type="entry name" value="MFS general substrate transporter like domains"/>
    <property type="match status" value="2"/>
</dbReference>
<dbReference type="Proteomes" id="UP001355207">
    <property type="component" value="Chromosome 11"/>
</dbReference>
<feature type="transmembrane region" description="Helical" evidence="7">
    <location>
        <begin position="409"/>
        <end position="430"/>
    </location>
</feature>
<feature type="region of interest" description="Disordered" evidence="6">
    <location>
        <begin position="568"/>
        <end position="602"/>
    </location>
</feature>
<accession>A0AAX4K6J2</accession>
<dbReference type="InterPro" id="IPR011701">
    <property type="entry name" value="MFS"/>
</dbReference>
<feature type="transmembrane region" description="Helical" evidence="7">
    <location>
        <begin position="461"/>
        <end position="488"/>
    </location>
</feature>
<feature type="transmembrane region" description="Helical" evidence="7">
    <location>
        <begin position="370"/>
        <end position="389"/>
    </location>
</feature>
<dbReference type="AlphaFoldDB" id="A0AAX4K6J2"/>
<dbReference type="RefSeq" id="XP_066079480.1">
    <property type="nucleotide sequence ID" value="XM_066223383.1"/>
</dbReference>
<feature type="domain" description="Major facilitator superfamily (MFS) profile" evidence="8">
    <location>
        <begin position="89"/>
        <end position="555"/>
    </location>
</feature>
<feature type="compositionally biased region" description="Polar residues" evidence="6">
    <location>
        <begin position="1"/>
        <end position="17"/>
    </location>
</feature>
<dbReference type="PANTHER" id="PTHR23506:SF23">
    <property type="entry name" value="GH10249P"/>
    <property type="match status" value="1"/>
</dbReference>
<sequence>MASGSQQSVANITSGISPSEIPIHTSSQAVERHNSSQTVIQPHEDSSNSNSESAVADKKKSTALGISKGPQNSKKAPWGVKWRSSSWFITTVVTLGVTTDILTYTIVVPVLPYRLQVLNYHNISALTSWLLFAYSIGILVCTLPVAYFFHKYPYRRSPLIVAVLVLEVAVILFMTINAYWVMVLSRFIQGASSTVVWSVGFALICENVEEKHVGRQIGFAYSGVSIGLTIAPPIGGALYQHVGWHAPFIFCIIVLAVDLIMRLFVIEQKDLRKWEEQNHDSTQTESKTSEQEEKRVKSAEIPTNQLDNPDDPSPKPVNSSEIEQENSESSQSGTGNQVSSDTSITSDSEKKEEVVELSGWKVITTMVKSGRGMTGFWVTFLYGLIIGLFEPSLTLRVQEVWHKNSDFVGLIYLAAAAPTFISGPIIGALADKYGSEFIMLPCLIFALPWLPLMMLKKSLAGFIVLFALAEVALQCASGPAGLEVTLVSRQTPGISEIHQFAAMNIAFAASSAIGAVIGGQMYDHISNGWLAICWFAFALTLVSLPLPFIFSGNKPLYRRWIHRNKSIEDKSEENRSEEHQTQTQTQTQTQAQSAATTEVIYS</sequence>
<dbReference type="CDD" id="cd17325">
    <property type="entry name" value="MFS_MdtG_SLC18_like"/>
    <property type="match status" value="1"/>
</dbReference>
<dbReference type="PROSITE" id="PS50850">
    <property type="entry name" value="MFS"/>
    <property type="match status" value="1"/>
</dbReference>
<reference evidence="9 10" key="1">
    <citation type="submission" date="2024-01" db="EMBL/GenBank/DDBJ databases">
        <title>Comparative genomics of Cryptococcus and Kwoniella reveals pathogenesis evolution and contrasting modes of karyotype evolution via chromosome fusion or intercentromeric recombination.</title>
        <authorList>
            <person name="Coelho M.A."/>
            <person name="David-Palma M."/>
            <person name="Shea T."/>
            <person name="Bowers K."/>
            <person name="McGinley-Smith S."/>
            <person name="Mohammad A.W."/>
            <person name="Gnirke A."/>
            <person name="Yurkov A.M."/>
            <person name="Nowrousian M."/>
            <person name="Sun S."/>
            <person name="Cuomo C.A."/>
            <person name="Heitman J."/>
        </authorList>
    </citation>
    <scope>NUCLEOTIDE SEQUENCE [LARGE SCALE GENOMIC DNA]</scope>
    <source>
        <strain evidence="9 10">CBS 6074</strain>
    </source>
</reference>
<evidence type="ECO:0000256" key="1">
    <source>
        <dbReference type="ARBA" id="ARBA00004141"/>
    </source>
</evidence>
<feature type="compositionally biased region" description="Polar residues" evidence="6">
    <location>
        <begin position="24"/>
        <end position="40"/>
    </location>
</feature>
<keyword evidence="3 7" id="KW-0812">Transmembrane</keyword>
<feature type="region of interest" description="Disordered" evidence="6">
    <location>
        <begin position="276"/>
        <end position="350"/>
    </location>
</feature>
<dbReference type="GeneID" id="91098345"/>
<dbReference type="GO" id="GO:0022857">
    <property type="term" value="F:transmembrane transporter activity"/>
    <property type="evidence" value="ECO:0007669"/>
    <property type="project" value="InterPro"/>
</dbReference>
<organism evidence="9 10">
    <name type="scientific">Kwoniella dendrophila CBS 6074</name>
    <dbReference type="NCBI Taxonomy" id="1295534"/>
    <lineage>
        <taxon>Eukaryota</taxon>
        <taxon>Fungi</taxon>
        <taxon>Dikarya</taxon>
        <taxon>Basidiomycota</taxon>
        <taxon>Agaricomycotina</taxon>
        <taxon>Tremellomycetes</taxon>
        <taxon>Tremellales</taxon>
        <taxon>Cryptococcaceae</taxon>
        <taxon>Kwoniella</taxon>
    </lineage>
</organism>
<feature type="transmembrane region" description="Helical" evidence="7">
    <location>
        <begin position="159"/>
        <end position="181"/>
    </location>
</feature>
<dbReference type="Pfam" id="PF07690">
    <property type="entry name" value="MFS_1"/>
    <property type="match status" value="2"/>
</dbReference>
<evidence type="ECO:0000256" key="4">
    <source>
        <dbReference type="ARBA" id="ARBA00022989"/>
    </source>
</evidence>
<evidence type="ECO:0000256" key="2">
    <source>
        <dbReference type="ARBA" id="ARBA00022448"/>
    </source>
</evidence>
<dbReference type="PANTHER" id="PTHR23506">
    <property type="entry name" value="GH10249P"/>
    <property type="match status" value="1"/>
</dbReference>
<evidence type="ECO:0000256" key="5">
    <source>
        <dbReference type="ARBA" id="ARBA00023136"/>
    </source>
</evidence>
<feature type="transmembrane region" description="Helical" evidence="7">
    <location>
        <begin position="217"/>
        <end position="238"/>
    </location>
</feature>
<keyword evidence="10" id="KW-1185">Reference proteome</keyword>
<feature type="compositionally biased region" description="Basic and acidic residues" evidence="6">
    <location>
        <begin position="568"/>
        <end position="580"/>
    </location>
</feature>
<feature type="transmembrane region" description="Helical" evidence="7">
    <location>
        <begin position="187"/>
        <end position="205"/>
    </location>
</feature>
<feature type="transmembrane region" description="Helical" evidence="7">
    <location>
        <begin position="244"/>
        <end position="265"/>
    </location>
</feature>
<protein>
    <recommendedName>
        <fullName evidence="8">Major facilitator superfamily (MFS) profile domain-containing protein</fullName>
    </recommendedName>
</protein>
<keyword evidence="4 7" id="KW-1133">Transmembrane helix</keyword>
<feature type="compositionally biased region" description="Low complexity" evidence="6">
    <location>
        <begin position="581"/>
        <end position="602"/>
    </location>
</feature>
<feature type="compositionally biased region" description="Basic and acidic residues" evidence="6">
    <location>
        <begin position="287"/>
        <end position="298"/>
    </location>
</feature>
<comment type="subcellular location">
    <subcellularLocation>
        <location evidence="1">Membrane</location>
        <topology evidence="1">Multi-pass membrane protein</topology>
    </subcellularLocation>
</comment>
<keyword evidence="5 7" id="KW-0472">Membrane</keyword>
<evidence type="ECO:0000259" key="8">
    <source>
        <dbReference type="PROSITE" id="PS50850"/>
    </source>
</evidence>
<evidence type="ECO:0000313" key="10">
    <source>
        <dbReference type="Proteomes" id="UP001355207"/>
    </source>
</evidence>
<dbReference type="EMBL" id="CP144108">
    <property type="protein sequence ID" value="WWC92718.1"/>
    <property type="molecule type" value="Genomic_DNA"/>
</dbReference>
<feature type="compositionally biased region" description="Polar residues" evidence="6">
    <location>
        <begin position="333"/>
        <end position="346"/>
    </location>
</feature>
<evidence type="ECO:0000256" key="6">
    <source>
        <dbReference type="SAM" id="MobiDB-lite"/>
    </source>
</evidence>
<feature type="transmembrane region" description="Helical" evidence="7">
    <location>
        <begin position="437"/>
        <end position="455"/>
    </location>
</feature>
<feature type="transmembrane region" description="Helical" evidence="7">
    <location>
        <begin position="500"/>
        <end position="522"/>
    </location>
</feature>
<evidence type="ECO:0000256" key="3">
    <source>
        <dbReference type="ARBA" id="ARBA00022692"/>
    </source>
</evidence>
<feature type="transmembrane region" description="Helical" evidence="7">
    <location>
        <begin position="87"/>
        <end position="111"/>
    </location>
</feature>
<proteinExistence type="predicted"/>
<dbReference type="GO" id="GO:0016020">
    <property type="term" value="C:membrane"/>
    <property type="evidence" value="ECO:0007669"/>
    <property type="project" value="UniProtKB-SubCell"/>
</dbReference>
<gene>
    <name evidence="9" type="ORF">L201_007677</name>
</gene>
<keyword evidence="2" id="KW-0813">Transport</keyword>
<name>A0AAX4K6J2_9TREE</name>
<dbReference type="SUPFAM" id="SSF103473">
    <property type="entry name" value="MFS general substrate transporter"/>
    <property type="match status" value="1"/>
</dbReference>
<evidence type="ECO:0000256" key="7">
    <source>
        <dbReference type="SAM" id="Phobius"/>
    </source>
</evidence>
<feature type="region of interest" description="Disordered" evidence="6">
    <location>
        <begin position="1"/>
        <end position="55"/>
    </location>
</feature>
<evidence type="ECO:0000313" key="9">
    <source>
        <dbReference type="EMBL" id="WWC92718.1"/>
    </source>
</evidence>